<keyword evidence="2" id="KW-1185">Reference proteome</keyword>
<organism evidence="1 2">
    <name type="scientific">Nocardia stercoris</name>
    <dbReference type="NCBI Taxonomy" id="2483361"/>
    <lineage>
        <taxon>Bacteria</taxon>
        <taxon>Bacillati</taxon>
        <taxon>Actinomycetota</taxon>
        <taxon>Actinomycetes</taxon>
        <taxon>Mycobacteriales</taxon>
        <taxon>Nocardiaceae</taxon>
        <taxon>Nocardia</taxon>
    </lineage>
</organism>
<dbReference type="AlphaFoldDB" id="A0A3M2KZV3"/>
<accession>A0A3M2KZV3</accession>
<dbReference type="Proteomes" id="UP000279275">
    <property type="component" value="Unassembled WGS sequence"/>
</dbReference>
<proteinExistence type="predicted"/>
<evidence type="ECO:0008006" key="3">
    <source>
        <dbReference type="Google" id="ProtNLM"/>
    </source>
</evidence>
<dbReference type="OrthoDB" id="3173471at2"/>
<name>A0A3M2KZV3_9NOCA</name>
<comment type="caution">
    <text evidence="1">The sequence shown here is derived from an EMBL/GenBank/DDBJ whole genome shotgun (WGS) entry which is preliminary data.</text>
</comment>
<protein>
    <recommendedName>
        <fullName evidence="3">DUF559 domain-containing protein</fullName>
    </recommendedName>
</protein>
<dbReference type="EMBL" id="RFFH01000012">
    <property type="protein sequence ID" value="RMI29793.1"/>
    <property type="molecule type" value="Genomic_DNA"/>
</dbReference>
<dbReference type="RefSeq" id="WP_122190305.1">
    <property type="nucleotide sequence ID" value="NZ_RFFH01000012.1"/>
</dbReference>
<sequence length="289" mass="31825">MGVCDEPFVGSWALAARALTRRQLQRDFERIHHDVYVARGRRLDAVDRAKAAGYWAHGNGILVGHSAAALHGSLWIDQDLPAEIALATGRRAPAGIVAVRDTIAAEERCERLGFAVSTPARTAFDLGRRLPRERAVVALDDLFRATSLHPDSVLAVAESHPGARGIRSLRSALALVDAGAQSPPETMTRLLMIDDGLPPPVTQIPVRYSAHGTLYIDLGWPDRKVGVEYDGRHHWTDPFQRARDIDRLAVLSDLGWIIVRAGADLLYRRPHILLERTRAALRARGAHLD</sequence>
<reference evidence="1 2" key="1">
    <citation type="submission" date="2018-10" db="EMBL/GenBank/DDBJ databases">
        <title>Isolation from cow dung.</title>
        <authorList>
            <person name="Ling L."/>
        </authorList>
    </citation>
    <scope>NUCLEOTIDE SEQUENCE [LARGE SCALE GENOMIC DNA]</scope>
    <source>
        <strain evidence="1 2">NEAU-LL90</strain>
    </source>
</reference>
<evidence type="ECO:0000313" key="2">
    <source>
        <dbReference type="Proteomes" id="UP000279275"/>
    </source>
</evidence>
<evidence type="ECO:0000313" key="1">
    <source>
        <dbReference type="EMBL" id="RMI29793.1"/>
    </source>
</evidence>
<gene>
    <name evidence="1" type="ORF">EBN03_23590</name>
</gene>
<dbReference type="SUPFAM" id="SSF52980">
    <property type="entry name" value="Restriction endonuclease-like"/>
    <property type="match status" value="1"/>
</dbReference>
<dbReference type="InterPro" id="IPR011335">
    <property type="entry name" value="Restrct_endonuc-II-like"/>
</dbReference>